<organism evidence="2">
    <name type="scientific">Anguilla anguilla</name>
    <name type="common">European freshwater eel</name>
    <name type="synonym">Muraena anguilla</name>
    <dbReference type="NCBI Taxonomy" id="7936"/>
    <lineage>
        <taxon>Eukaryota</taxon>
        <taxon>Metazoa</taxon>
        <taxon>Chordata</taxon>
        <taxon>Craniata</taxon>
        <taxon>Vertebrata</taxon>
        <taxon>Euteleostomi</taxon>
        <taxon>Actinopterygii</taxon>
        <taxon>Neopterygii</taxon>
        <taxon>Teleostei</taxon>
        <taxon>Anguilliformes</taxon>
        <taxon>Anguillidae</taxon>
        <taxon>Anguilla</taxon>
    </lineage>
</organism>
<feature type="region of interest" description="Disordered" evidence="1">
    <location>
        <begin position="43"/>
        <end position="81"/>
    </location>
</feature>
<dbReference type="AlphaFoldDB" id="A0A0E9WJM2"/>
<reference evidence="2" key="1">
    <citation type="submission" date="2014-11" db="EMBL/GenBank/DDBJ databases">
        <authorList>
            <person name="Amaro Gonzalez C."/>
        </authorList>
    </citation>
    <scope>NUCLEOTIDE SEQUENCE</scope>
</reference>
<accession>A0A0E9WJM2</accession>
<evidence type="ECO:0000313" key="2">
    <source>
        <dbReference type="EMBL" id="JAH90604.1"/>
    </source>
</evidence>
<sequence>MQSRCFYPKRRTISAYRWSLEQLQNTGRIRYNTLYATVIQSHEHIKSSSHSKHRLGQRVMLSQTRRHDNKLQDQNNDTSTM</sequence>
<dbReference type="EMBL" id="GBXM01017973">
    <property type="protein sequence ID" value="JAH90604.1"/>
    <property type="molecule type" value="Transcribed_RNA"/>
</dbReference>
<reference evidence="2" key="2">
    <citation type="journal article" date="2015" name="Fish Shellfish Immunol.">
        <title>Early steps in the European eel (Anguilla anguilla)-Vibrio vulnificus interaction in the gills: Role of the RtxA13 toxin.</title>
        <authorList>
            <person name="Callol A."/>
            <person name="Pajuelo D."/>
            <person name="Ebbesson L."/>
            <person name="Teles M."/>
            <person name="MacKenzie S."/>
            <person name="Amaro C."/>
        </authorList>
    </citation>
    <scope>NUCLEOTIDE SEQUENCE</scope>
</reference>
<evidence type="ECO:0000256" key="1">
    <source>
        <dbReference type="SAM" id="MobiDB-lite"/>
    </source>
</evidence>
<proteinExistence type="predicted"/>
<name>A0A0E9WJM2_ANGAN</name>
<feature type="compositionally biased region" description="Basic residues" evidence="1">
    <location>
        <begin position="47"/>
        <end position="56"/>
    </location>
</feature>
<protein>
    <submittedName>
        <fullName evidence="2">Uncharacterized protein</fullName>
    </submittedName>
</protein>
<feature type="compositionally biased region" description="Polar residues" evidence="1">
    <location>
        <begin position="72"/>
        <end position="81"/>
    </location>
</feature>